<feature type="signal peptide" evidence="1">
    <location>
        <begin position="1"/>
        <end position="17"/>
    </location>
</feature>
<evidence type="ECO:0000259" key="2">
    <source>
        <dbReference type="PROSITE" id="PS50234"/>
    </source>
</evidence>
<dbReference type="InterPro" id="IPR036465">
    <property type="entry name" value="vWFA_dom_sf"/>
</dbReference>
<dbReference type="PROSITE" id="PS50234">
    <property type="entry name" value="VWFA"/>
    <property type="match status" value="1"/>
</dbReference>
<reference evidence="3 4" key="1">
    <citation type="journal article" date="2019" name="Int. J. Syst. Evol. Microbiol.">
        <title>The Global Catalogue of Microorganisms (GCM) 10K type strain sequencing project: providing services to taxonomists for standard genome sequencing and annotation.</title>
        <authorList>
            <consortium name="The Broad Institute Genomics Platform"/>
            <consortium name="The Broad Institute Genome Sequencing Center for Infectious Disease"/>
            <person name="Wu L."/>
            <person name="Ma J."/>
        </authorList>
    </citation>
    <scope>NUCLEOTIDE SEQUENCE [LARGE SCALE GENOMIC DNA]</scope>
    <source>
        <strain evidence="3 4">JCM 14368</strain>
    </source>
</reference>
<dbReference type="Gene3D" id="3.40.50.410">
    <property type="entry name" value="von Willebrand factor, type A domain"/>
    <property type="match status" value="1"/>
</dbReference>
<evidence type="ECO:0000313" key="4">
    <source>
        <dbReference type="Proteomes" id="UP001500191"/>
    </source>
</evidence>
<name>A0ABN1C9T6_9DEIO</name>
<dbReference type="SUPFAM" id="SSF53300">
    <property type="entry name" value="vWA-like"/>
    <property type="match status" value="1"/>
</dbReference>
<keyword evidence="1" id="KW-0732">Signal</keyword>
<dbReference type="Pfam" id="PF00092">
    <property type="entry name" value="VWA"/>
    <property type="match status" value="1"/>
</dbReference>
<dbReference type="RefSeq" id="WP_343758833.1">
    <property type="nucleotide sequence ID" value="NZ_BAAADB010000021.1"/>
</dbReference>
<accession>A0ABN1C9T6</accession>
<proteinExistence type="predicted"/>
<dbReference type="EMBL" id="BAAADB010000021">
    <property type="protein sequence ID" value="GAA0514209.1"/>
    <property type="molecule type" value="Genomic_DNA"/>
</dbReference>
<organism evidence="3 4">
    <name type="scientific">Deinococcus depolymerans</name>
    <dbReference type="NCBI Taxonomy" id="392408"/>
    <lineage>
        <taxon>Bacteria</taxon>
        <taxon>Thermotogati</taxon>
        <taxon>Deinococcota</taxon>
        <taxon>Deinococci</taxon>
        <taxon>Deinococcales</taxon>
        <taxon>Deinococcaceae</taxon>
        <taxon>Deinococcus</taxon>
    </lineage>
</organism>
<gene>
    <name evidence="3" type="ORF">GCM10008937_22360</name>
</gene>
<evidence type="ECO:0000256" key="1">
    <source>
        <dbReference type="SAM" id="SignalP"/>
    </source>
</evidence>
<dbReference type="PROSITE" id="PS51257">
    <property type="entry name" value="PROKAR_LIPOPROTEIN"/>
    <property type="match status" value="1"/>
</dbReference>
<feature type="chain" id="PRO_5047277746" description="VWFA domain-containing protein" evidence="1">
    <location>
        <begin position="18"/>
        <end position="320"/>
    </location>
</feature>
<feature type="domain" description="VWFA" evidence="2">
    <location>
        <begin position="92"/>
        <end position="269"/>
    </location>
</feature>
<dbReference type="CDD" id="cd00198">
    <property type="entry name" value="vWFA"/>
    <property type="match status" value="1"/>
</dbReference>
<sequence>MNKVLLTSLLLTTGLLASCTRELAPTTPAATTGTVNGVRVVNATTYQVGFTPLNNTSIVTNGKLDSAAVKTISAGTATARVCGQVQVQDTITAAISLDSTGSMTTTDPNKLRSQAAKRFIARMSSQDRAAVASFDASTPPNAGLRVSYLWQDFTADQALLNSGVDRATFARGTTPLYGAIVDASTLVKRTGGSNGSVLILTDGEDNAYVNQYQEAINTARANGTKVYAIGLDAQNTLDFSALEDITTATGGLFQKASDAAALDGFFDRMYNAFRAQGCVELVFTQKPTAGTDVTGTLNVVVSAPDRKATTVEVPFAFTVR</sequence>
<dbReference type="SMART" id="SM00327">
    <property type="entry name" value="VWA"/>
    <property type="match status" value="1"/>
</dbReference>
<comment type="caution">
    <text evidence="3">The sequence shown here is derived from an EMBL/GenBank/DDBJ whole genome shotgun (WGS) entry which is preliminary data.</text>
</comment>
<dbReference type="InterPro" id="IPR002035">
    <property type="entry name" value="VWF_A"/>
</dbReference>
<keyword evidence="4" id="KW-1185">Reference proteome</keyword>
<evidence type="ECO:0000313" key="3">
    <source>
        <dbReference type="EMBL" id="GAA0514209.1"/>
    </source>
</evidence>
<protein>
    <recommendedName>
        <fullName evidence="2">VWFA domain-containing protein</fullName>
    </recommendedName>
</protein>
<dbReference type="Proteomes" id="UP001500191">
    <property type="component" value="Unassembled WGS sequence"/>
</dbReference>